<dbReference type="Pfam" id="PF01553">
    <property type="entry name" value="Acyltransferase"/>
    <property type="match status" value="1"/>
</dbReference>
<dbReference type="GO" id="GO:0006654">
    <property type="term" value="P:phosphatidic acid biosynthetic process"/>
    <property type="evidence" value="ECO:0007669"/>
    <property type="project" value="TreeGrafter"/>
</dbReference>
<accession>A0A2X1Y213</accession>
<dbReference type="SMART" id="SM00563">
    <property type="entry name" value="PlsC"/>
    <property type="match status" value="1"/>
</dbReference>
<dbReference type="EMBL" id="UATM01000032">
    <property type="protein sequence ID" value="SPY48869.1"/>
    <property type="molecule type" value="Genomic_DNA"/>
</dbReference>
<dbReference type="NCBIfam" id="TIGR00530">
    <property type="entry name" value="AGP_acyltrn"/>
    <property type="match status" value="1"/>
</dbReference>
<evidence type="ECO:0000256" key="4">
    <source>
        <dbReference type="RuleBase" id="RU361267"/>
    </source>
</evidence>
<name>A0A2X1Y213_9FIRM</name>
<evidence type="ECO:0000256" key="3">
    <source>
        <dbReference type="ARBA" id="ARBA00023315"/>
    </source>
</evidence>
<keyword evidence="2 4" id="KW-0808">Transferase</keyword>
<dbReference type="InterPro" id="IPR002123">
    <property type="entry name" value="Plipid/glycerol_acylTrfase"/>
</dbReference>
<keyword evidence="4" id="KW-0443">Lipid metabolism</keyword>
<protein>
    <recommendedName>
        <fullName evidence="4">1-acyl-sn-glycerol-3-phosphate acyltransferase</fullName>
        <ecNumber evidence="4">2.3.1.51</ecNumber>
    </recommendedName>
</protein>
<evidence type="ECO:0000313" key="7">
    <source>
        <dbReference type="Proteomes" id="UP000250070"/>
    </source>
</evidence>
<keyword evidence="4" id="KW-0594">Phospholipid biosynthesis</keyword>
<evidence type="ECO:0000256" key="2">
    <source>
        <dbReference type="ARBA" id="ARBA00022679"/>
    </source>
</evidence>
<comment type="similarity">
    <text evidence="1 4">Belongs to the 1-acyl-sn-glycerol-3-phosphate acyltransferase family.</text>
</comment>
<reference evidence="6 7" key="1">
    <citation type="submission" date="2018-06" db="EMBL/GenBank/DDBJ databases">
        <authorList>
            <consortium name="Pathogen Informatics"/>
            <person name="Doyle S."/>
        </authorList>
    </citation>
    <scope>NUCLEOTIDE SEQUENCE [LARGE SCALE GENOMIC DNA]</scope>
    <source>
        <strain evidence="6 7">NCTC13076</strain>
    </source>
</reference>
<dbReference type="RefSeq" id="WP_112890424.1">
    <property type="nucleotide sequence ID" value="NZ_CP068103.1"/>
</dbReference>
<dbReference type="PANTHER" id="PTHR10434:SF11">
    <property type="entry name" value="1-ACYL-SN-GLYCEROL-3-PHOSPHATE ACYLTRANSFERASE"/>
    <property type="match status" value="1"/>
</dbReference>
<proteinExistence type="inferred from homology"/>
<dbReference type="GO" id="GO:0003841">
    <property type="term" value="F:1-acylglycerol-3-phosphate O-acyltransferase activity"/>
    <property type="evidence" value="ECO:0007669"/>
    <property type="project" value="UniProtKB-UniRule"/>
</dbReference>
<gene>
    <name evidence="6" type="primary">plsC</name>
    <name evidence="6" type="ORF">NCTC13076_01961</name>
</gene>
<dbReference type="InterPro" id="IPR004552">
    <property type="entry name" value="AGP_acyltrans"/>
</dbReference>
<sequence>MFYFAVRGIVGFFMRHIYRLEVHGRENIPQDSERLIICGNHKSNLDPVAISAIFERQIFWMAKKELFENKFFGGFLTKLGAFPIDRQGNDLAAIKKSLKILKNEDVLGIFPEGTRVKEADYTRIKSGIALIAQKTNSRVLPVYIEGDYKPFRKTRIYFREPVKINKEIKYSPGELENISQDIMRIVYGDEVKWKLL</sequence>
<comment type="catalytic activity">
    <reaction evidence="4">
        <text>a 1-acyl-sn-glycero-3-phosphate + an acyl-CoA = a 1,2-diacyl-sn-glycero-3-phosphate + CoA</text>
        <dbReference type="Rhea" id="RHEA:19709"/>
        <dbReference type="ChEBI" id="CHEBI:57287"/>
        <dbReference type="ChEBI" id="CHEBI:57970"/>
        <dbReference type="ChEBI" id="CHEBI:58342"/>
        <dbReference type="ChEBI" id="CHEBI:58608"/>
        <dbReference type="EC" id="2.3.1.51"/>
    </reaction>
</comment>
<dbReference type="GO" id="GO:0016020">
    <property type="term" value="C:membrane"/>
    <property type="evidence" value="ECO:0007669"/>
    <property type="project" value="InterPro"/>
</dbReference>
<dbReference type="EC" id="2.3.1.51" evidence="4"/>
<organism evidence="6 7">
    <name type="scientific">Peptoniphilus harei</name>
    <dbReference type="NCBI Taxonomy" id="54005"/>
    <lineage>
        <taxon>Bacteria</taxon>
        <taxon>Bacillati</taxon>
        <taxon>Bacillota</taxon>
        <taxon>Tissierellia</taxon>
        <taxon>Tissierellales</taxon>
        <taxon>Peptoniphilaceae</taxon>
        <taxon>Peptoniphilus</taxon>
    </lineage>
</organism>
<dbReference type="OrthoDB" id="9803035at2"/>
<dbReference type="AlphaFoldDB" id="A0A2X1Y213"/>
<evidence type="ECO:0000313" key="6">
    <source>
        <dbReference type="EMBL" id="SPY48869.1"/>
    </source>
</evidence>
<keyword evidence="4" id="KW-0444">Lipid biosynthesis</keyword>
<dbReference type="PANTHER" id="PTHR10434">
    <property type="entry name" value="1-ACYL-SN-GLYCEROL-3-PHOSPHATE ACYLTRANSFERASE"/>
    <property type="match status" value="1"/>
</dbReference>
<comment type="domain">
    <text evidence="4">The HXXXXD motif is essential for acyltransferase activity and may constitute the binding site for the phosphate moiety of the glycerol-3-phosphate.</text>
</comment>
<evidence type="ECO:0000256" key="1">
    <source>
        <dbReference type="ARBA" id="ARBA00008655"/>
    </source>
</evidence>
<feature type="domain" description="Phospholipid/glycerol acyltransferase" evidence="5">
    <location>
        <begin position="35"/>
        <end position="147"/>
    </location>
</feature>
<evidence type="ECO:0000259" key="5">
    <source>
        <dbReference type="SMART" id="SM00563"/>
    </source>
</evidence>
<dbReference type="CDD" id="cd07989">
    <property type="entry name" value="LPLAT_AGPAT-like"/>
    <property type="match status" value="1"/>
</dbReference>
<dbReference type="Proteomes" id="UP000250070">
    <property type="component" value="Unassembled WGS sequence"/>
</dbReference>
<keyword evidence="4" id="KW-1208">Phospholipid metabolism</keyword>
<keyword evidence="3 4" id="KW-0012">Acyltransferase</keyword>
<dbReference type="STRING" id="54005.HMPREF3229_00793"/>
<dbReference type="GeneID" id="83861651"/>
<dbReference type="SUPFAM" id="SSF69593">
    <property type="entry name" value="Glycerol-3-phosphate (1)-acyltransferase"/>
    <property type="match status" value="1"/>
</dbReference>